<dbReference type="RefSeq" id="WP_056990088.1">
    <property type="nucleotide sequence ID" value="NZ_AZFW01000136.1"/>
</dbReference>
<evidence type="ECO:0000313" key="1">
    <source>
        <dbReference type="EMBL" id="KRM24727.1"/>
    </source>
</evidence>
<dbReference type="Proteomes" id="UP000050949">
    <property type="component" value="Unassembled WGS sequence"/>
</dbReference>
<proteinExistence type="predicted"/>
<sequence length="296" mass="33375">MNSLNQNEVSVTNFGVKFTPASLAIQNYDAMVEQTKAIAAKYANLMITERTLKAAKQSRADLRKFRGAIEDKRKEVRREYAKPYDDFKDKVDALTSIIDQAIAPIDEGVKGLEERQRQEREEAVRQEIKTITESRGLVPDDIQYDQHWENKSLSSIERTRQIAAAADFVKSQKEKHEADRNAIAHYAKALDVDAGGWLGMVDQGVEMTDVMARMDNYAEQQKQEATNEKQCQEAQAAIDALHQKKVGEHVVDTETGEVMDAVPDKYSYVIEVSATPYEMAALTAYMTENGMSWAVK</sequence>
<gene>
    <name evidence="1" type="ORF">FC91_GL001307</name>
</gene>
<dbReference type="InterPro" id="IPR009785">
    <property type="entry name" value="Prophage_Lj928_Orf309"/>
</dbReference>
<evidence type="ECO:0000313" key="2">
    <source>
        <dbReference type="Proteomes" id="UP000050949"/>
    </source>
</evidence>
<dbReference type="eggNOG" id="ENOG5033B5D">
    <property type="taxonomic scope" value="Bacteria"/>
</dbReference>
<name>A0A0R1X399_9LACO</name>
<dbReference type="PATRIC" id="fig|1122147.4.peg.1356"/>
<evidence type="ECO:0008006" key="3">
    <source>
        <dbReference type="Google" id="ProtNLM"/>
    </source>
</evidence>
<dbReference type="Pfam" id="PF07083">
    <property type="entry name" value="DUF1351"/>
    <property type="match status" value="1"/>
</dbReference>
<organism evidence="1 2">
    <name type="scientific">Schleiferilactobacillus harbinensis DSM 16991</name>
    <dbReference type="NCBI Taxonomy" id="1122147"/>
    <lineage>
        <taxon>Bacteria</taxon>
        <taxon>Bacillati</taxon>
        <taxon>Bacillota</taxon>
        <taxon>Bacilli</taxon>
        <taxon>Lactobacillales</taxon>
        <taxon>Lactobacillaceae</taxon>
        <taxon>Schleiferilactobacillus</taxon>
    </lineage>
</organism>
<comment type="caution">
    <text evidence="1">The sequence shown here is derived from an EMBL/GenBank/DDBJ whole genome shotgun (WGS) entry which is preliminary data.</text>
</comment>
<dbReference type="EMBL" id="AZFW01000136">
    <property type="protein sequence ID" value="KRM24727.1"/>
    <property type="molecule type" value="Genomic_DNA"/>
</dbReference>
<dbReference type="AlphaFoldDB" id="A0A0R1X399"/>
<protein>
    <recommendedName>
        <fullName evidence="3">DUF1351 domain-containing protein</fullName>
    </recommendedName>
</protein>
<accession>A0A0R1X399</accession>
<reference evidence="1 2" key="1">
    <citation type="journal article" date="2015" name="Genome Announc.">
        <title>Expanding the biotechnology potential of lactobacilli through comparative genomics of 213 strains and associated genera.</title>
        <authorList>
            <person name="Sun Z."/>
            <person name="Harris H.M."/>
            <person name="McCann A."/>
            <person name="Guo C."/>
            <person name="Argimon S."/>
            <person name="Zhang W."/>
            <person name="Yang X."/>
            <person name="Jeffery I.B."/>
            <person name="Cooney J.C."/>
            <person name="Kagawa T.F."/>
            <person name="Liu W."/>
            <person name="Song Y."/>
            <person name="Salvetti E."/>
            <person name="Wrobel A."/>
            <person name="Rasinkangas P."/>
            <person name="Parkhill J."/>
            <person name="Rea M.C."/>
            <person name="O'Sullivan O."/>
            <person name="Ritari J."/>
            <person name="Douillard F.P."/>
            <person name="Paul Ross R."/>
            <person name="Yang R."/>
            <person name="Briner A.E."/>
            <person name="Felis G.E."/>
            <person name="de Vos W.M."/>
            <person name="Barrangou R."/>
            <person name="Klaenhammer T.R."/>
            <person name="Caufield P.W."/>
            <person name="Cui Y."/>
            <person name="Zhang H."/>
            <person name="O'Toole P.W."/>
        </authorList>
    </citation>
    <scope>NUCLEOTIDE SEQUENCE [LARGE SCALE GENOMIC DNA]</scope>
    <source>
        <strain evidence="1 2">DSM 16991</strain>
    </source>
</reference>